<dbReference type="EMBL" id="JAFGIX010000025">
    <property type="protein sequence ID" value="MBN1572544.1"/>
    <property type="molecule type" value="Genomic_DNA"/>
</dbReference>
<comment type="caution">
    <text evidence="3">The sequence shown here is derived from an EMBL/GenBank/DDBJ whole genome shotgun (WGS) entry which is preliminary data.</text>
</comment>
<proteinExistence type="predicted"/>
<evidence type="ECO:0000259" key="2">
    <source>
        <dbReference type="Pfam" id="PF16363"/>
    </source>
</evidence>
<reference evidence="3" key="1">
    <citation type="journal article" date="2021" name="Environ. Microbiol.">
        <title>Genomic characterization of three novel Desulfobacterota classes expand the metabolic and phylogenetic diversity of the phylum.</title>
        <authorList>
            <person name="Murphy C.L."/>
            <person name="Biggerstaff J."/>
            <person name="Eichhorn A."/>
            <person name="Ewing E."/>
            <person name="Shahan R."/>
            <person name="Soriano D."/>
            <person name="Stewart S."/>
            <person name="VanMol K."/>
            <person name="Walker R."/>
            <person name="Walters P."/>
            <person name="Elshahed M.S."/>
            <person name="Youssef N.H."/>
        </authorList>
    </citation>
    <scope>NUCLEOTIDE SEQUENCE</scope>
    <source>
        <strain evidence="3">Zod_Metabat.24</strain>
    </source>
</reference>
<reference evidence="3" key="2">
    <citation type="submission" date="2021-01" db="EMBL/GenBank/DDBJ databases">
        <authorList>
            <person name="Hahn C.R."/>
            <person name="Youssef N.H."/>
            <person name="Elshahed M."/>
        </authorList>
    </citation>
    <scope>NUCLEOTIDE SEQUENCE</scope>
    <source>
        <strain evidence="3">Zod_Metabat.24</strain>
    </source>
</reference>
<dbReference type="Proteomes" id="UP000809273">
    <property type="component" value="Unassembled WGS sequence"/>
</dbReference>
<dbReference type="PANTHER" id="PTHR43574">
    <property type="entry name" value="EPIMERASE-RELATED"/>
    <property type="match status" value="1"/>
</dbReference>
<evidence type="ECO:0000256" key="1">
    <source>
        <dbReference type="ARBA" id="ARBA00023027"/>
    </source>
</evidence>
<name>A0A9D8KD90_9DELT</name>
<dbReference type="Gene3D" id="3.40.50.720">
    <property type="entry name" value="NAD(P)-binding Rossmann-like Domain"/>
    <property type="match status" value="1"/>
</dbReference>
<sequence>MKKVVVTGGAGFIGSHLSDRLVSLGNEVFVIDNFDDYYPEKFKRRNIESLLKKDGFKLIEGDIRNYDFIIDSFRSISPDLVVHLAAKAGVRPSIKNPLLYQEVNVLGTNNILEAMKELDIKDLLFASSSSVYGDCPNIPFSEDDLMAKPISPYGVTKKCCEELCYTYHKLYNLKILCFRFFTVYGPRQRPDMAIHKFTNLINNGSKIEVYDQGKGSRDYTYIDDIIDGLIGAFGFISSETTPFYEIINLGESVSVNLLELIELIESGLGKETEKVMLPRQPGDVKRTFADIEKARSLLGYNPNTSMKEGVERFIEWFKNPW</sequence>
<dbReference type="SUPFAM" id="SSF51735">
    <property type="entry name" value="NAD(P)-binding Rossmann-fold domains"/>
    <property type="match status" value="1"/>
</dbReference>
<protein>
    <submittedName>
        <fullName evidence="3">GDP-mannose 4,6-dehydratase</fullName>
    </submittedName>
</protein>
<dbReference type="Pfam" id="PF16363">
    <property type="entry name" value="GDP_Man_Dehyd"/>
    <property type="match status" value="1"/>
</dbReference>
<accession>A0A9D8KD90</accession>
<dbReference type="PRINTS" id="PR01713">
    <property type="entry name" value="NUCEPIMERASE"/>
</dbReference>
<organism evidence="3 4">
    <name type="scientific">Candidatus Zymogenus saltonus</name>
    <dbReference type="NCBI Taxonomy" id="2844893"/>
    <lineage>
        <taxon>Bacteria</taxon>
        <taxon>Deltaproteobacteria</taxon>
        <taxon>Candidatus Zymogenia</taxon>
        <taxon>Candidatus Zymogeniales</taxon>
        <taxon>Candidatus Zymogenaceae</taxon>
        <taxon>Candidatus Zymogenus</taxon>
    </lineage>
</organism>
<feature type="domain" description="NAD(P)-binding" evidence="2">
    <location>
        <begin position="6"/>
        <end position="312"/>
    </location>
</feature>
<dbReference type="InterPro" id="IPR016040">
    <property type="entry name" value="NAD(P)-bd_dom"/>
</dbReference>
<keyword evidence="1" id="KW-0520">NAD</keyword>
<dbReference type="AlphaFoldDB" id="A0A9D8KD90"/>
<dbReference type="InterPro" id="IPR036291">
    <property type="entry name" value="NAD(P)-bd_dom_sf"/>
</dbReference>
<gene>
    <name evidence="3" type="ORF">JW984_05025</name>
</gene>
<evidence type="ECO:0000313" key="4">
    <source>
        <dbReference type="Proteomes" id="UP000809273"/>
    </source>
</evidence>
<evidence type="ECO:0000313" key="3">
    <source>
        <dbReference type="EMBL" id="MBN1572544.1"/>
    </source>
</evidence>